<evidence type="ECO:0000313" key="2">
    <source>
        <dbReference type="EMBL" id="CAD2206445.1"/>
    </source>
</evidence>
<dbReference type="AlphaFoldDB" id="A0A6V7Y4K1"/>
<evidence type="ECO:0000313" key="3">
    <source>
        <dbReference type="Proteomes" id="UP000580250"/>
    </source>
</evidence>
<comment type="caution">
    <text evidence="2">The sequence shown here is derived from an EMBL/GenBank/DDBJ whole genome shotgun (WGS) entry which is preliminary data.</text>
</comment>
<protein>
    <submittedName>
        <fullName evidence="2">Uncharacterized protein</fullName>
    </submittedName>
</protein>
<keyword evidence="1" id="KW-0472">Membrane</keyword>
<feature type="transmembrane region" description="Helical" evidence="1">
    <location>
        <begin position="20"/>
        <end position="38"/>
    </location>
</feature>
<keyword evidence="1" id="KW-0812">Transmembrane</keyword>
<organism evidence="2 3">
    <name type="scientific">Meloidogyne enterolobii</name>
    <name type="common">Root-knot nematode worm</name>
    <name type="synonym">Meloidogyne mayaguensis</name>
    <dbReference type="NCBI Taxonomy" id="390850"/>
    <lineage>
        <taxon>Eukaryota</taxon>
        <taxon>Metazoa</taxon>
        <taxon>Ecdysozoa</taxon>
        <taxon>Nematoda</taxon>
        <taxon>Chromadorea</taxon>
        <taxon>Rhabditida</taxon>
        <taxon>Tylenchina</taxon>
        <taxon>Tylenchomorpha</taxon>
        <taxon>Tylenchoidea</taxon>
        <taxon>Meloidogynidae</taxon>
        <taxon>Meloidogyninae</taxon>
        <taxon>Meloidogyne</taxon>
    </lineage>
</organism>
<sequence>MDKINFLGKKRLNVRQTMEVWLMLVCLILSKGVFYHGWRR</sequence>
<accession>A0A6V7Y4K1</accession>
<dbReference type="Proteomes" id="UP000580250">
    <property type="component" value="Unassembled WGS sequence"/>
</dbReference>
<name>A0A6V7Y4K1_MELEN</name>
<gene>
    <name evidence="2" type="ORF">MENT_LOCUS60322</name>
</gene>
<reference evidence="2 3" key="1">
    <citation type="submission" date="2020-08" db="EMBL/GenBank/DDBJ databases">
        <authorList>
            <person name="Koutsovoulos G."/>
            <person name="Danchin GJ E."/>
        </authorList>
    </citation>
    <scope>NUCLEOTIDE SEQUENCE [LARGE SCALE GENOMIC DNA]</scope>
</reference>
<proteinExistence type="predicted"/>
<dbReference type="EMBL" id="CAJEWN010003084">
    <property type="protein sequence ID" value="CAD2206445.1"/>
    <property type="molecule type" value="Genomic_DNA"/>
</dbReference>
<keyword evidence="1" id="KW-1133">Transmembrane helix</keyword>
<evidence type="ECO:0000256" key="1">
    <source>
        <dbReference type="SAM" id="Phobius"/>
    </source>
</evidence>